<evidence type="ECO:0000256" key="1">
    <source>
        <dbReference type="SAM" id="MobiDB-lite"/>
    </source>
</evidence>
<name>A0A6G1FF83_9ORYZ</name>
<proteinExistence type="predicted"/>
<dbReference type="EMBL" id="SPHZ02000001">
    <property type="protein sequence ID" value="KAF0935549.1"/>
    <property type="molecule type" value="Genomic_DNA"/>
</dbReference>
<comment type="caution">
    <text evidence="2">The sequence shown here is derived from an EMBL/GenBank/DDBJ whole genome shotgun (WGS) entry which is preliminary data.</text>
</comment>
<protein>
    <submittedName>
        <fullName evidence="2">Uncharacterized protein</fullName>
    </submittedName>
</protein>
<sequence>MTSQGLSYRPQSPTLLLPCGAECTEEGGYVPIMRHAVRRLGRPLFVLMHSLLTSGQTGLGPCHRALLLSSCFGGARGPQAWSRPRFLGQHGAHEEKQKPQEDVNKDCEKE</sequence>
<dbReference type="Proteomes" id="UP000479710">
    <property type="component" value="Unassembled WGS sequence"/>
</dbReference>
<reference evidence="2 3" key="1">
    <citation type="submission" date="2019-11" db="EMBL/GenBank/DDBJ databases">
        <title>Whole genome sequence of Oryza granulata.</title>
        <authorList>
            <person name="Li W."/>
        </authorList>
    </citation>
    <scope>NUCLEOTIDE SEQUENCE [LARGE SCALE GENOMIC DNA]</scope>
    <source>
        <strain evidence="3">cv. Menghai</strain>
        <tissue evidence="2">Leaf</tissue>
    </source>
</reference>
<dbReference type="AlphaFoldDB" id="A0A6G1FF83"/>
<feature type="compositionally biased region" description="Basic and acidic residues" evidence="1">
    <location>
        <begin position="91"/>
        <end position="110"/>
    </location>
</feature>
<gene>
    <name evidence="2" type="ORF">E2562_034359</name>
</gene>
<evidence type="ECO:0000313" key="3">
    <source>
        <dbReference type="Proteomes" id="UP000479710"/>
    </source>
</evidence>
<accession>A0A6G1FF83</accession>
<feature type="region of interest" description="Disordered" evidence="1">
    <location>
        <begin position="83"/>
        <end position="110"/>
    </location>
</feature>
<keyword evidence="3" id="KW-1185">Reference proteome</keyword>
<evidence type="ECO:0000313" key="2">
    <source>
        <dbReference type="EMBL" id="KAF0935549.1"/>
    </source>
</evidence>
<organism evidence="2 3">
    <name type="scientific">Oryza meyeriana var. granulata</name>
    <dbReference type="NCBI Taxonomy" id="110450"/>
    <lineage>
        <taxon>Eukaryota</taxon>
        <taxon>Viridiplantae</taxon>
        <taxon>Streptophyta</taxon>
        <taxon>Embryophyta</taxon>
        <taxon>Tracheophyta</taxon>
        <taxon>Spermatophyta</taxon>
        <taxon>Magnoliopsida</taxon>
        <taxon>Liliopsida</taxon>
        <taxon>Poales</taxon>
        <taxon>Poaceae</taxon>
        <taxon>BOP clade</taxon>
        <taxon>Oryzoideae</taxon>
        <taxon>Oryzeae</taxon>
        <taxon>Oryzinae</taxon>
        <taxon>Oryza</taxon>
        <taxon>Oryza meyeriana</taxon>
    </lineage>
</organism>